<protein>
    <submittedName>
        <fullName evidence="1">Uncharacterized protein</fullName>
    </submittedName>
</protein>
<name>A0AA96ENF7_9VIRU</name>
<proteinExistence type="predicted"/>
<reference evidence="1" key="1">
    <citation type="submission" date="2023-07" db="EMBL/GenBank/DDBJ databases">
        <authorList>
            <person name="Xia Y."/>
        </authorList>
    </citation>
    <scope>NUCLEOTIDE SEQUENCE</scope>
    <source>
        <strain evidence="1">F</strain>
    </source>
</reference>
<organism evidence="1">
    <name type="scientific">Marseillevirus sp</name>
    <dbReference type="NCBI Taxonomy" id="2809551"/>
    <lineage>
        <taxon>Viruses</taxon>
        <taxon>Varidnaviria</taxon>
        <taxon>Bamfordvirae</taxon>
        <taxon>Nucleocytoviricota</taxon>
        <taxon>Megaviricetes</taxon>
        <taxon>Pimascovirales</taxon>
        <taxon>Pimascovirales incertae sedis</taxon>
        <taxon>Marseilleviridae</taxon>
        <taxon>Marseillevirus</taxon>
    </lineage>
</organism>
<accession>A0AA96ENF7</accession>
<gene>
    <name evidence="1" type="ORF">MarFTMF_218</name>
</gene>
<dbReference type="EMBL" id="OR343188">
    <property type="protein sequence ID" value="WNL49734.1"/>
    <property type="molecule type" value="Genomic_DNA"/>
</dbReference>
<evidence type="ECO:0000313" key="1">
    <source>
        <dbReference type="EMBL" id="WNL49734.1"/>
    </source>
</evidence>
<sequence length="196" mass="23653">MQKIRGFDEQGRKHGRYIRDPLEQDVRVYKCMMKDFEEVKTRITALKQEEGKKKLRPLFKELFLIKSIMKTLDEEKRGKRELFYHHGEKFRARFWSMDGRLIEEHFLEGGQTVLVKKWSGDGFFTVRRGNYAVHKKDDRIILREIRCGDIRKFATYDDDGNIKKLMCRKNGKPFDLKIESDEFDWDLRRVVRTKNI</sequence>